<proteinExistence type="predicted"/>
<accession>A0A392U4F6</accession>
<evidence type="ECO:0000313" key="2">
    <source>
        <dbReference type="Proteomes" id="UP000265520"/>
    </source>
</evidence>
<organism evidence="1 2">
    <name type="scientific">Trifolium medium</name>
    <dbReference type="NCBI Taxonomy" id="97028"/>
    <lineage>
        <taxon>Eukaryota</taxon>
        <taxon>Viridiplantae</taxon>
        <taxon>Streptophyta</taxon>
        <taxon>Embryophyta</taxon>
        <taxon>Tracheophyta</taxon>
        <taxon>Spermatophyta</taxon>
        <taxon>Magnoliopsida</taxon>
        <taxon>eudicotyledons</taxon>
        <taxon>Gunneridae</taxon>
        <taxon>Pentapetalae</taxon>
        <taxon>rosids</taxon>
        <taxon>fabids</taxon>
        <taxon>Fabales</taxon>
        <taxon>Fabaceae</taxon>
        <taxon>Papilionoideae</taxon>
        <taxon>50 kb inversion clade</taxon>
        <taxon>NPAAA clade</taxon>
        <taxon>Hologalegina</taxon>
        <taxon>IRL clade</taxon>
        <taxon>Trifolieae</taxon>
        <taxon>Trifolium</taxon>
    </lineage>
</organism>
<sequence>MKLKPVKTFSCALLSPSPSPPSLVILP</sequence>
<protein>
    <submittedName>
        <fullName evidence="1">Uncharacterized protein</fullName>
    </submittedName>
</protein>
<evidence type="ECO:0000313" key="1">
    <source>
        <dbReference type="EMBL" id="MCI67597.1"/>
    </source>
</evidence>
<dbReference type="AlphaFoldDB" id="A0A392U4F6"/>
<comment type="caution">
    <text evidence="1">The sequence shown here is derived from an EMBL/GenBank/DDBJ whole genome shotgun (WGS) entry which is preliminary data.</text>
</comment>
<keyword evidence="2" id="KW-1185">Reference proteome</keyword>
<name>A0A392U4F6_9FABA</name>
<dbReference type="Proteomes" id="UP000265520">
    <property type="component" value="Unassembled WGS sequence"/>
</dbReference>
<dbReference type="EMBL" id="LXQA010720111">
    <property type="protein sequence ID" value="MCI67597.1"/>
    <property type="molecule type" value="Genomic_DNA"/>
</dbReference>
<reference evidence="1 2" key="1">
    <citation type="journal article" date="2018" name="Front. Plant Sci.">
        <title>Red Clover (Trifolium pratense) and Zigzag Clover (T. medium) - A Picture of Genomic Similarities and Differences.</title>
        <authorList>
            <person name="Dluhosova J."/>
            <person name="Istvanek J."/>
            <person name="Nedelnik J."/>
            <person name="Repkova J."/>
        </authorList>
    </citation>
    <scope>NUCLEOTIDE SEQUENCE [LARGE SCALE GENOMIC DNA]</scope>
    <source>
        <strain evidence="2">cv. 10/8</strain>
        <tissue evidence="1">Leaf</tissue>
    </source>
</reference>